<feature type="transmembrane region" description="Helical" evidence="1">
    <location>
        <begin position="257"/>
        <end position="273"/>
    </location>
</feature>
<feature type="transmembrane region" description="Helical" evidence="1">
    <location>
        <begin position="71"/>
        <end position="96"/>
    </location>
</feature>
<feature type="transmembrane region" description="Helical" evidence="1">
    <location>
        <begin position="41"/>
        <end position="59"/>
    </location>
</feature>
<evidence type="ECO:0000313" key="2">
    <source>
        <dbReference type="EMBL" id="PIP52870.1"/>
    </source>
</evidence>
<feature type="transmembrane region" description="Helical" evidence="1">
    <location>
        <begin position="316"/>
        <end position="334"/>
    </location>
</feature>
<name>A0A2H0B737_9BACT</name>
<sequence>MKLNSKKLQSNFVNFLILLLVFLGLPNPSQQLIDKYIAITLFSYVILTASKSLGINKYYQGLILSIGGLTYYLFNIANFAMIILGTGFGFLLHFTIIFINKKINNPNIIPIFVILLLFIISSIINSVKLRTYLSTDPPLSQYTHDMGLYLKTYYLMGNYDYYHAHAVAFQNHAVPISPPADVWSWRLPTAFYLWKLIPGINGLNIYLFYVAFATLALLATYQIAKKIKVSQTLAIIPVYLLYSYLHFAAYDWTLLQIEWWAAFFVIFGLYFLFDNKENYAITFFSLAAITREQLFIPFLMIALIATIYKNKHWQKFWVPVVCFGLMIIFHTYQISKIVNLQSGSQAFHFRLNGGMDLVNNTLAFGSWEYVFFAFKPFAILFFINGLSLFILKGKKQLMLLSFFSLPISYLIIGTSNINQAWGVLYIPIILISTIFTIKFLLNFNAKKLHLKYVNWN</sequence>
<protein>
    <recommendedName>
        <fullName evidence="4">Glycosyltransferase RgtA/B/C/D-like domain-containing protein</fullName>
    </recommendedName>
</protein>
<keyword evidence="1" id="KW-0812">Transmembrane</keyword>
<feature type="transmembrane region" description="Helical" evidence="1">
    <location>
        <begin position="108"/>
        <end position="127"/>
    </location>
</feature>
<reference evidence="2 3" key="1">
    <citation type="submission" date="2017-09" db="EMBL/GenBank/DDBJ databases">
        <title>Depth-based differentiation of microbial function through sediment-hosted aquifers and enrichment of novel symbionts in the deep terrestrial subsurface.</title>
        <authorList>
            <person name="Probst A.J."/>
            <person name="Ladd B."/>
            <person name="Jarett J.K."/>
            <person name="Geller-Mcgrath D.E."/>
            <person name="Sieber C.M."/>
            <person name="Emerson J.B."/>
            <person name="Anantharaman K."/>
            <person name="Thomas B.C."/>
            <person name="Malmstrom R."/>
            <person name="Stieglmeier M."/>
            <person name="Klingl A."/>
            <person name="Woyke T."/>
            <person name="Ryan C.M."/>
            <person name="Banfield J.F."/>
        </authorList>
    </citation>
    <scope>NUCLEOTIDE SEQUENCE [LARGE SCALE GENOMIC DNA]</scope>
    <source>
        <strain evidence="2">CG23_combo_of_CG06-09_8_20_14_all_34_8</strain>
    </source>
</reference>
<dbReference type="EMBL" id="PCSR01000098">
    <property type="protein sequence ID" value="PIP52870.1"/>
    <property type="molecule type" value="Genomic_DNA"/>
</dbReference>
<evidence type="ECO:0000313" key="3">
    <source>
        <dbReference type="Proteomes" id="UP000229459"/>
    </source>
</evidence>
<dbReference type="AlphaFoldDB" id="A0A2H0B737"/>
<feature type="transmembrane region" description="Helical" evidence="1">
    <location>
        <begin position="423"/>
        <end position="441"/>
    </location>
</feature>
<organism evidence="2 3">
    <name type="scientific">Candidatus Beckwithbacteria bacterium CG23_combo_of_CG06-09_8_20_14_all_34_8</name>
    <dbReference type="NCBI Taxonomy" id="1974497"/>
    <lineage>
        <taxon>Bacteria</taxon>
        <taxon>Candidatus Beckwithiibacteriota</taxon>
    </lineage>
</organism>
<dbReference type="Proteomes" id="UP000229459">
    <property type="component" value="Unassembled WGS sequence"/>
</dbReference>
<keyword evidence="1" id="KW-0472">Membrane</keyword>
<feature type="transmembrane region" description="Helical" evidence="1">
    <location>
        <begin position="397"/>
        <end position="417"/>
    </location>
</feature>
<keyword evidence="1" id="KW-1133">Transmembrane helix</keyword>
<accession>A0A2H0B737</accession>
<evidence type="ECO:0008006" key="4">
    <source>
        <dbReference type="Google" id="ProtNLM"/>
    </source>
</evidence>
<comment type="caution">
    <text evidence="2">The sequence shown here is derived from an EMBL/GenBank/DDBJ whole genome shotgun (WGS) entry which is preliminary data.</text>
</comment>
<proteinExistence type="predicted"/>
<feature type="transmembrane region" description="Helical" evidence="1">
    <location>
        <begin position="369"/>
        <end position="390"/>
    </location>
</feature>
<feature type="transmembrane region" description="Helical" evidence="1">
    <location>
        <begin position="279"/>
        <end position="304"/>
    </location>
</feature>
<feature type="transmembrane region" description="Helical" evidence="1">
    <location>
        <begin position="229"/>
        <end position="250"/>
    </location>
</feature>
<feature type="transmembrane region" description="Helical" evidence="1">
    <location>
        <begin position="203"/>
        <end position="223"/>
    </location>
</feature>
<gene>
    <name evidence="2" type="ORF">COX08_04145</name>
</gene>
<evidence type="ECO:0000256" key="1">
    <source>
        <dbReference type="SAM" id="Phobius"/>
    </source>
</evidence>